<evidence type="ECO:0000256" key="1">
    <source>
        <dbReference type="SAM" id="Phobius"/>
    </source>
</evidence>
<feature type="transmembrane region" description="Helical" evidence="1">
    <location>
        <begin position="62"/>
        <end position="84"/>
    </location>
</feature>
<keyword evidence="1" id="KW-1133">Transmembrane helix</keyword>
<dbReference type="InterPro" id="IPR046554">
    <property type="entry name" value="DUF6708"/>
</dbReference>
<organism evidence="3 4">
    <name type="scientific">Trinickia soli</name>
    <dbReference type="NCBI Taxonomy" id="380675"/>
    <lineage>
        <taxon>Bacteria</taxon>
        <taxon>Pseudomonadati</taxon>
        <taxon>Pseudomonadota</taxon>
        <taxon>Betaproteobacteria</taxon>
        <taxon>Burkholderiales</taxon>
        <taxon>Burkholderiaceae</taxon>
        <taxon>Trinickia</taxon>
    </lineage>
</organism>
<keyword evidence="4" id="KW-1185">Reference proteome</keyword>
<dbReference type="RefSeq" id="WP_102610414.1">
    <property type="nucleotide sequence ID" value="NZ_CADIKD010000007.1"/>
</dbReference>
<evidence type="ECO:0000313" key="4">
    <source>
        <dbReference type="Proteomes" id="UP000235347"/>
    </source>
</evidence>
<evidence type="ECO:0000259" key="2">
    <source>
        <dbReference type="Pfam" id="PF20455"/>
    </source>
</evidence>
<dbReference type="AlphaFoldDB" id="A0A2N7W4P4"/>
<feature type="transmembrane region" description="Helical" evidence="1">
    <location>
        <begin position="272"/>
        <end position="293"/>
    </location>
</feature>
<sequence>MAFDGLAWYRLNRPVTEIEASSRLDVSKPLTEEPKSSGTVFNVTDSFLEVCDGLHREKGWGFLAFVTGGTLALCLLVVFLWLLTDMPAAIREKGQAWVIYWWVTPLAVVTLCLFALTVRLLLVDCFNYVRKPIRFNRLNRTIYAFRHNGPGGVLSVPWDNAFLYVERKQKTGLGGTAPRVVRCLVLNDKGLVIDTFSIGKYIDLAFDESSPAGKKVMGELYQDFEYYRRFMEEGPSSVPPVAEFLTTEVSFRNALKLQFDGASDLMNSGNPVMWLVMVVAVIPTFIQAVAYYLSQLTCREPVWPEEVERACSPTTTPAEGLTL</sequence>
<feature type="domain" description="DUF6708" evidence="2">
    <location>
        <begin position="217"/>
        <end position="311"/>
    </location>
</feature>
<reference evidence="3 4" key="1">
    <citation type="submission" date="2018-01" db="EMBL/GenBank/DDBJ databases">
        <title>Whole genome analyses suggest that Burkholderia sensu lato contains two further novel genera in the rhizoxinica-symbiotica group Mycetohabitans gen. nov., and Trinickia gen. nov.: implications for the evolution of diazotrophy and nodulation in the Burkholderiaceae.</title>
        <authorList>
            <person name="Estrada-de los Santos P."/>
            <person name="Palmer M."/>
            <person name="Chavez-Ramirez B."/>
            <person name="Beukes C."/>
            <person name="Steenkamp E.T."/>
            <person name="Hirsch A.M."/>
            <person name="Manyaka P."/>
            <person name="Maluk M."/>
            <person name="Lafos M."/>
            <person name="Crook M."/>
            <person name="Gross E."/>
            <person name="Simon M.F."/>
            <person name="Bueno dos Reis Junior F."/>
            <person name="Poole P.S."/>
            <person name="Venter S.N."/>
            <person name="James E.K."/>
        </authorList>
    </citation>
    <scope>NUCLEOTIDE SEQUENCE [LARGE SCALE GENOMIC DNA]</scope>
    <source>
        <strain evidence="3 4">GP25-8</strain>
    </source>
</reference>
<gene>
    <name evidence="3" type="ORF">C0Z19_13915</name>
</gene>
<protein>
    <recommendedName>
        <fullName evidence="2">DUF6708 domain-containing protein</fullName>
    </recommendedName>
</protein>
<proteinExistence type="predicted"/>
<accession>A0A2N7W4P4</accession>
<keyword evidence="1" id="KW-0812">Transmembrane</keyword>
<keyword evidence="1" id="KW-0472">Membrane</keyword>
<dbReference type="Proteomes" id="UP000235347">
    <property type="component" value="Unassembled WGS sequence"/>
</dbReference>
<dbReference type="EMBL" id="PNYB01000010">
    <property type="protein sequence ID" value="PMS24363.1"/>
    <property type="molecule type" value="Genomic_DNA"/>
</dbReference>
<name>A0A2N7W4P4_9BURK</name>
<comment type="caution">
    <text evidence="3">The sequence shown here is derived from an EMBL/GenBank/DDBJ whole genome shotgun (WGS) entry which is preliminary data.</text>
</comment>
<dbReference type="Pfam" id="PF20455">
    <property type="entry name" value="DUF6708"/>
    <property type="match status" value="1"/>
</dbReference>
<feature type="transmembrane region" description="Helical" evidence="1">
    <location>
        <begin position="99"/>
        <end position="122"/>
    </location>
</feature>
<evidence type="ECO:0000313" key="3">
    <source>
        <dbReference type="EMBL" id="PMS24363.1"/>
    </source>
</evidence>